<organism evidence="1 2">
    <name type="scientific">Dreissena polymorpha</name>
    <name type="common">Zebra mussel</name>
    <name type="synonym">Mytilus polymorpha</name>
    <dbReference type="NCBI Taxonomy" id="45954"/>
    <lineage>
        <taxon>Eukaryota</taxon>
        <taxon>Metazoa</taxon>
        <taxon>Spiralia</taxon>
        <taxon>Lophotrochozoa</taxon>
        <taxon>Mollusca</taxon>
        <taxon>Bivalvia</taxon>
        <taxon>Autobranchia</taxon>
        <taxon>Heteroconchia</taxon>
        <taxon>Euheterodonta</taxon>
        <taxon>Imparidentia</taxon>
        <taxon>Neoheterodontei</taxon>
        <taxon>Myida</taxon>
        <taxon>Dreissenoidea</taxon>
        <taxon>Dreissenidae</taxon>
        <taxon>Dreissena</taxon>
    </lineage>
</organism>
<gene>
    <name evidence="1" type="ORF">DPMN_177847</name>
</gene>
<name>A0A9D4IKX1_DREPO</name>
<dbReference type="EMBL" id="JAIWYP010000009">
    <property type="protein sequence ID" value="KAH3776422.1"/>
    <property type="molecule type" value="Genomic_DNA"/>
</dbReference>
<evidence type="ECO:0000313" key="2">
    <source>
        <dbReference type="Proteomes" id="UP000828390"/>
    </source>
</evidence>
<protein>
    <submittedName>
        <fullName evidence="1">Uncharacterized protein</fullName>
    </submittedName>
</protein>
<evidence type="ECO:0000313" key="1">
    <source>
        <dbReference type="EMBL" id="KAH3776422.1"/>
    </source>
</evidence>
<proteinExistence type="predicted"/>
<accession>A0A9D4IKX1</accession>
<dbReference type="Proteomes" id="UP000828390">
    <property type="component" value="Unassembled WGS sequence"/>
</dbReference>
<dbReference type="AlphaFoldDB" id="A0A9D4IKX1"/>
<sequence length="70" mass="7470">MYGSLLHVPRWSVRLSSTIADSLGISSMCSYGLDTVADYLEVTFRCPFGPRDCLATLQTAWGSATGAPPA</sequence>
<keyword evidence="2" id="KW-1185">Reference proteome</keyword>
<reference evidence="1" key="2">
    <citation type="submission" date="2020-11" db="EMBL/GenBank/DDBJ databases">
        <authorList>
            <person name="McCartney M.A."/>
            <person name="Auch B."/>
            <person name="Kono T."/>
            <person name="Mallez S."/>
            <person name="Becker A."/>
            <person name="Gohl D.M."/>
            <person name="Silverstein K.A.T."/>
            <person name="Koren S."/>
            <person name="Bechman K.B."/>
            <person name="Herman A."/>
            <person name="Abrahante J.E."/>
            <person name="Garbe J."/>
        </authorList>
    </citation>
    <scope>NUCLEOTIDE SEQUENCE</scope>
    <source>
        <strain evidence="1">Duluth1</strain>
        <tissue evidence="1">Whole animal</tissue>
    </source>
</reference>
<reference evidence="1" key="1">
    <citation type="journal article" date="2019" name="bioRxiv">
        <title>The Genome of the Zebra Mussel, Dreissena polymorpha: A Resource for Invasive Species Research.</title>
        <authorList>
            <person name="McCartney M.A."/>
            <person name="Auch B."/>
            <person name="Kono T."/>
            <person name="Mallez S."/>
            <person name="Zhang Y."/>
            <person name="Obille A."/>
            <person name="Becker A."/>
            <person name="Abrahante J.E."/>
            <person name="Garbe J."/>
            <person name="Badalamenti J.P."/>
            <person name="Herman A."/>
            <person name="Mangelson H."/>
            <person name="Liachko I."/>
            <person name="Sullivan S."/>
            <person name="Sone E.D."/>
            <person name="Koren S."/>
            <person name="Silverstein K.A.T."/>
            <person name="Beckman K.B."/>
            <person name="Gohl D.M."/>
        </authorList>
    </citation>
    <scope>NUCLEOTIDE SEQUENCE</scope>
    <source>
        <strain evidence="1">Duluth1</strain>
        <tissue evidence="1">Whole animal</tissue>
    </source>
</reference>
<comment type="caution">
    <text evidence="1">The sequence shown here is derived from an EMBL/GenBank/DDBJ whole genome shotgun (WGS) entry which is preliminary data.</text>
</comment>